<organism evidence="14 17">
    <name type="scientific">Roseburia intestinalis</name>
    <dbReference type="NCBI Taxonomy" id="166486"/>
    <lineage>
        <taxon>Bacteria</taxon>
        <taxon>Bacillati</taxon>
        <taxon>Bacillota</taxon>
        <taxon>Clostridia</taxon>
        <taxon>Lachnospirales</taxon>
        <taxon>Lachnospiraceae</taxon>
        <taxon>Roseburia</taxon>
    </lineage>
</organism>
<reference evidence="13 18" key="2">
    <citation type="journal article" date="2019" name="Nat. Med.">
        <title>A library of human gut bacterial isolates paired with longitudinal multiomics data enables mechanistic microbiome research.</title>
        <authorList>
            <person name="Poyet M."/>
            <person name="Groussin M."/>
            <person name="Gibbons S.M."/>
            <person name="Avila-Pacheco J."/>
            <person name="Jiang X."/>
            <person name="Kearney S.M."/>
            <person name="Perrotta A.R."/>
            <person name="Berdy B."/>
            <person name="Zhao S."/>
            <person name="Lieberman T.D."/>
            <person name="Swanson P.K."/>
            <person name="Smith M."/>
            <person name="Roesemann S."/>
            <person name="Alexander J.E."/>
            <person name="Rich S.A."/>
            <person name="Livny J."/>
            <person name="Vlamakis H."/>
            <person name="Clish C."/>
            <person name="Bullock K."/>
            <person name="Deik A."/>
            <person name="Scott J."/>
            <person name="Pierce K.A."/>
            <person name="Xavier R.J."/>
            <person name="Alm E.J."/>
        </authorList>
    </citation>
    <scope>NUCLEOTIDE SEQUENCE [LARGE SCALE GENOMIC DNA]</scope>
    <source>
        <strain evidence="13 18">BIOML-A1</strain>
    </source>
</reference>
<evidence type="ECO:0000256" key="1">
    <source>
        <dbReference type="ARBA" id="ARBA00004496"/>
    </source>
</evidence>
<evidence type="ECO:0000313" key="15">
    <source>
        <dbReference type="EMBL" id="RHG30506.1"/>
    </source>
</evidence>
<reference evidence="16 17" key="1">
    <citation type="submission" date="2018-08" db="EMBL/GenBank/DDBJ databases">
        <title>A genome reference for cultivated species of the human gut microbiota.</title>
        <authorList>
            <person name="Zou Y."/>
            <person name="Xue W."/>
            <person name="Luo G."/>
        </authorList>
    </citation>
    <scope>NUCLEOTIDE SEQUENCE [LARGE SCALE GENOMIC DNA]</scope>
    <source>
        <strain evidence="15 16">AM22-21LB</strain>
        <strain evidence="14 17">AM43-11</strain>
    </source>
</reference>
<keyword evidence="4 10" id="KW-0597">Phosphoprotein</keyword>
<dbReference type="GeneID" id="61433619"/>
<dbReference type="PROSITE" id="PS50110">
    <property type="entry name" value="RESPONSE_REGULATORY"/>
    <property type="match status" value="1"/>
</dbReference>
<keyword evidence="6" id="KW-0805">Transcription regulation</keyword>
<evidence type="ECO:0000313" key="14">
    <source>
        <dbReference type="EMBL" id="RHA65424.1"/>
    </source>
</evidence>
<dbReference type="PRINTS" id="PR00032">
    <property type="entry name" value="HTHARAC"/>
</dbReference>
<comment type="subcellular location">
    <subcellularLocation>
        <location evidence="1">Cytoplasm</location>
    </subcellularLocation>
</comment>
<evidence type="ECO:0000256" key="10">
    <source>
        <dbReference type="PROSITE-ProRule" id="PRU00169"/>
    </source>
</evidence>
<dbReference type="Proteomes" id="UP000478483">
    <property type="component" value="Unassembled WGS sequence"/>
</dbReference>
<proteinExistence type="predicted"/>
<dbReference type="SUPFAM" id="SSF46689">
    <property type="entry name" value="Homeodomain-like"/>
    <property type="match status" value="2"/>
</dbReference>
<dbReference type="GO" id="GO:0003700">
    <property type="term" value="F:DNA-binding transcription factor activity"/>
    <property type="evidence" value="ECO:0007669"/>
    <property type="project" value="InterPro"/>
</dbReference>
<evidence type="ECO:0000256" key="3">
    <source>
        <dbReference type="ARBA" id="ARBA00022490"/>
    </source>
</evidence>
<keyword evidence="8" id="KW-0804">Transcription</keyword>
<keyword evidence="7 14" id="KW-0238">DNA-binding</keyword>
<dbReference type="PROSITE" id="PS00041">
    <property type="entry name" value="HTH_ARAC_FAMILY_1"/>
    <property type="match status" value="1"/>
</dbReference>
<dbReference type="EMBL" id="QSFP01000019">
    <property type="protein sequence ID" value="RHA65424.1"/>
    <property type="molecule type" value="Genomic_DNA"/>
</dbReference>
<dbReference type="Pfam" id="PF00072">
    <property type="entry name" value="Response_reg"/>
    <property type="match status" value="1"/>
</dbReference>
<comment type="caution">
    <text evidence="14">The sequence shown here is derived from an EMBL/GenBank/DDBJ whole genome shotgun (WGS) entry which is preliminary data.</text>
</comment>
<evidence type="ECO:0000259" key="12">
    <source>
        <dbReference type="PROSITE" id="PS50110"/>
    </source>
</evidence>
<evidence type="ECO:0000256" key="6">
    <source>
        <dbReference type="ARBA" id="ARBA00023015"/>
    </source>
</evidence>
<keyword evidence="5" id="KW-0902">Two-component regulatory system</keyword>
<gene>
    <name evidence="15" type="ORF">DW264_03335</name>
    <name evidence="14" type="ORF">DW927_14485</name>
    <name evidence="13" type="ORF">GMD50_05305</name>
</gene>
<dbReference type="RefSeq" id="WP_006858797.1">
    <property type="nucleotide sequence ID" value="NZ_CP102289.1"/>
</dbReference>
<dbReference type="InterPro" id="IPR011006">
    <property type="entry name" value="CheY-like_superfamily"/>
</dbReference>
<dbReference type="CDD" id="cd17536">
    <property type="entry name" value="REC_YesN-like"/>
    <property type="match status" value="1"/>
</dbReference>
<evidence type="ECO:0000256" key="8">
    <source>
        <dbReference type="ARBA" id="ARBA00023163"/>
    </source>
</evidence>
<evidence type="ECO:0000256" key="4">
    <source>
        <dbReference type="ARBA" id="ARBA00022553"/>
    </source>
</evidence>
<dbReference type="Gene3D" id="3.40.50.2300">
    <property type="match status" value="1"/>
</dbReference>
<name>A0A3R6A2A4_9FIRM</name>
<feature type="modified residue" description="4-aspartylphosphate" evidence="10">
    <location>
        <position position="60"/>
    </location>
</feature>
<dbReference type="PROSITE" id="PS01124">
    <property type="entry name" value="HTH_ARAC_FAMILY_2"/>
    <property type="match status" value="1"/>
</dbReference>
<dbReference type="Proteomes" id="UP000284465">
    <property type="component" value="Unassembled WGS sequence"/>
</dbReference>
<dbReference type="InterPro" id="IPR041522">
    <property type="entry name" value="CdaR_GGDEF"/>
</dbReference>
<evidence type="ECO:0000313" key="16">
    <source>
        <dbReference type="Proteomes" id="UP000284051"/>
    </source>
</evidence>
<dbReference type="SUPFAM" id="SSF52172">
    <property type="entry name" value="CheY-like"/>
    <property type="match status" value="1"/>
</dbReference>
<dbReference type="Proteomes" id="UP000284051">
    <property type="component" value="Unassembled WGS sequence"/>
</dbReference>
<feature type="domain" description="Response regulatory" evidence="12">
    <location>
        <begin position="8"/>
        <end position="125"/>
    </location>
</feature>
<evidence type="ECO:0000313" key="17">
    <source>
        <dbReference type="Proteomes" id="UP000284465"/>
    </source>
</evidence>
<dbReference type="Gene3D" id="1.10.10.60">
    <property type="entry name" value="Homeodomain-like"/>
    <property type="match status" value="2"/>
</dbReference>
<dbReference type="InterPro" id="IPR020449">
    <property type="entry name" value="Tscrpt_reg_AraC-type_HTH"/>
</dbReference>
<dbReference type="InterPro" id="IPR051552">
    <property type="entry name" value="HptR"/>
</dbReference>
<dbReference type="GO" id="GO:0043565">
    <property type="term" value="F:sequence-specific DNA binding"/>
    <property type="evidence" value="ECO:0007669"/>
    <property type="project" value="InterPro"/>
</dbReference>
<dbReference type="Pfam" id="PF12833">
    <property type="entry name" value="HTH_18"/>
    <property type="match status" value="1"/>
</dbReference>
<dbReference type="Pfam" id="PF17853">
    <property type="entry name" value="GGDEF_2"/>
    <property type="match status" value="1"/>
</dbReference>
<evidence type="ECO:0000256" key="2">
    <source>
        <dbReference type="ARBA" id="ARBA00018672"/>
    </source>
</evidence>
<dbReference type="PANTHER" id="PTHR42713">
    <property type="entry name" value="HISTIDINE KINASE-RELATED"/>
    <property type="match status" value="1"/>
</dbReference>
<comment type="function">
    <text evidence="9">May play the central regulatory role in sporulation. It may be an element of the effector pathway responsible for the activation of sporulation genes in response to nutritional stress. Spo0A may act in concert with spo0H (a sigma factor) to control the expression of some genes that are critical to the sporulation process.</text>
</comment>
<evidence type="ECO:0000313" key="13">
    <source>
        <dbReference type="EMBL" id="MTR84483.1"/>
    </source>
</evidence>
<dbReference type="InterPro" id="IPR018060">
    <property type="entry name" value="HTH_AraC"/>
</dbReference>
<accession>A0A3R6A2A4</accession>
<dbReference type="InterPro" id="IPR018062">
    <property type="entry name" value="HTH_AraC-typ_CS"/>
</dbReference>
<dbReference type="EMBL" id="QRID01000002">
    <property type="protein sequence ID" value="RHG30506.1"/>
    <property type="molecule type" value="Genomic_DNA"/>
</dbReference>
<dbReference type="EMBL" id="WNAJ01000004">
    <property type="protein sequence ID" value="MTR84483.1"/>
    <property type="molecule type" value="Genomic_DNA"/>
</dbReference>
<dbReference type="AlphaFoldDB" id="A0A3R6A2A4"/>
<keyword evidence="3" id="KW-0963">Cytoplasm</keyword>
<protein>
    <recommendedName>
        <fullName evidence="2">Stage 0 sporulation protein A homolog</fullName>
    </recommendedName>
</protein>
<dbReference type="GO" id="GO:0005737">
    <property type="term" value="C:cytoplasm"/>
    <property type="evidence" value="ECO:0007669"/>
    <property type="project" value="UniProtKB-SubCell"/>
</dbReference>
<dbReference type="GO" id="GO:0000160">
    <property type="term" value="P:phosphorelay signal transduction system"/>
    <property type="evidence" value="ECO:0007669"/>
    <property type="project" value="UniProtKB-KW"/>
</dbReference>
<evidence type="ECO:0000256" key="5">
    <source>
        <dbReference type="ARBA" id="ARBA00023012"/>
    </source>
</evidence>
<dbReference type="InterPro" id="IPR001789">
    <property type="entry name" value="Sig_transdc_resp-reg_receiver"/>
</dbReference>
<evidence type="ECO:0000259" key="11">
    <source>
        <dbReference type="PROSITE" id="PS01124"/>
    </source>
</evidence>
<evidence type="ECO:0000313" key="18">
    <source>
        <dbReference type="Proteomes" id="UP000478483"/>
    </source>
</evidence>
<dbReference type="InterPro" id="IPR009057">
    <property type="entry name" value="Homeodomain-like_sf"/>
</dbReference>
<evidence type="ECO:0000256" key="9">
    <source>
        <dbReference type="ARBA" id="ARBA00024867"/>
    </source>
</evidence>
<feature type="domain" description="HTH araC/xylS-type" evidence="11">
    <location>
        <begin position="427"/>
        <end position="525"/>
    </location>
</feature>
<dbReference type="SMART" id="SM00448">
    <property type="entry name" value="REC"/>
    <property type="match status" value="1"/>
</dbReference>
<evidence type="ECO:0000256" key="7">
    <source>
        <dbReference type="ARBA" id="ARBA00023125"/>
    </source>
</evidence>
<dbReference type="PANTHER" id="PTHR42713:SF3">
    <property type="entry name" value="TRANSCRIPTIONAL REGULATORY PROTEIN HPTR"/>
    <property type="match status" value="1"/>
</dbReference>
<dbReference type="SMART" id="SM00342">
    <property type="entry name" value="HTH_ARAC"/>
    <property type="match status" value="1"/>
</dbReference>
<sequence length="532" mass="59269">MNEHMDVTLMIADDESFILRGLKEIVSDSDLPLKLIGTAGNGMDAFALLLSSSPDIAIMDIRMPGMDGLEVIRRARDAGLTTHFLILSGYNDFSYAQEAIRYNVHGYFLKPLNIPEFRQALSAEYQDVLATRAKSASDTISTDELSSLMESSRSYFLAQLLQGEISSADVTNARLNFLHINLGPDSSVAVILTPENSDSDFETDFASIITHTIHPVLKTFFYEAFLYQEQQIVCIINLSAGNEDLLLARIKACLTGLQKKNGLSFLAAVGTIVPELCQCSASYQAALSALSYRIYGTDTKIFDSGIICHQLPQESPRSIDSAPLADAILNGDTTRIKDYCSAFFDSLFFVRMPPPNYIFGMFLFLISNVQKDIAIKSSHPVSFPEFTFDDLNILPSVSELKDWLIDFFLNYSELLTASHNGHDQIIRQAKEYIRSHLDCNIKAKDVAALVGLSEAYFTIYFKNHSGVNFRDYILSEKMEYAKSLICAQNCSITEIAYQIGYQDYRSFSRAFKNTVGMSPSEYLNAASKNTSP</sequence>